<reference evidence="2" key="1">
    <citation type="journal article" date="2019" name="Int. J. Syst. Evol. Microbiol.">
        <title>The Global Catalogue of Microorganisms (GCM) 10K type strain sequencing project: providing services to taxonomists for standard genome sequencing and annotation.</title>
        <authorList>
            <consortium name="The Broad Institute Genomics Platform"/>
            <consortium name="The Broad Institute Genome Sequencing Center for Infectious Disease"/>
            <person name="Wu L."/>
            <person name="Ma J."/>
        </authorList>
    </citation>
    <scope>NUCLEOTIDE SEQUENCE [LARGE SCALE GENOMIC DNA]</scope>
    <source>
        <strain evidence="2">JCM 31404</strain>
    </source>
</reference>
<keyword evidence="2" id="KW-1185">Reference proteome</keyword>
<evidence type="ECO:0000313" key="2">
    <source>
        <dbReference type="Proteomes" id="UP000634308"/>
    </source>
</evidence>
<evidence type="ECO:0008006" key="3">
    <source>
        <dbReference type="Google" id="ProtNLM"/>
    </source>
</evidence>
<evidence type="ECO:0000313" key="1">
    <source>
        <dbReference type="EMBL" id="GGR58858.1"/>
    </source>
</evidence>
<dbReference type="InterPro" id="IPR018777">
    <property type="entry name" value="Replication_initiator_prot_A"/>
</dbReference>
<gene>
    <name evidence="1" type="ORF">GCM10008959_20800</name>
</gene>
<proteinExistence type="predicted"/>
<comment type="caution">
    <text evidence="1">The sequence shown here is derived from an EMBL/GenBank/DDBJ whole genome shotgun (WGS) entry which is preliminary data.</text>
</comment>
<accession>A0ABQ2RSU6</accession>
<dbReference type="Pfam" id="PF10134">
    <property type="entry name" value="RPA"/>
    <property type="match status" value="1"/>
</dbReference>
<sequence length="495" mass="55427">MPRSRKKVTVPPQRPGEITRFDEANSARLGLICVQERIPSDYTRWDHEWTVEDRTARLTCISPSEYGGVPHGLDGDFATTLNLMYLEQGSPDSGEVNTTAYQLLSKSGFPDSGQYYQALQDSLDRLKGATYAASESWRDKRYDRWTTVKFNIIEQIDADTAGGLAFGSGTLLRIRLARPVVQSLRAQYVKPLDMTFVQSLNRSLTRSLYRILDARRYDPVHLSDPVTVLRIPLQQWARECKLLETMPARIKRNLDGAHQELIERGYLRSVTYDGARLNTVIVYEFGDVQVNPPAPEPSLQVIADSPLVEALCREGVVLPVARKLVHQYGDLHVTTRLEAFQALLRSGYAPKKRSALLVDVIKDEGGKYTAVLQELEGVAPEATVPEVATPVPERPVRAKKAAVTPAAELDELTERMNSEFSALPREEQAARALTQVRMFVGRELREHHLRGLMAAMLSGDADPVEVQREVIRAASELRLPEFAQQLRETHESGGS</sequence>
<dbReference type="EMBL" id="BMQM01000012">
    <property type="protein sequence ID" value="GGR58858.1"/>
    <property type="molecule type" value="Genomic_DNA"/>
</dbReference>
<organism evidence="1 2">
    <name type="scientific">Deinococcus seoulensis</name>
    <dbReference type="NCBI Taxonomy" id="1837379"/>
    <lineage>
        <taxon>Bacteria</taxon>
        <taxon>Thermotogati</taxon>
        <taxon>Deinococcota</taxon>
        <taxon>Deinococci</taxon>
        <taxon>Deinococcales</taxon>
        <taxon>Deinococcaceae</taxon>
        <taxon>Deinococcus</taxon>
    </lineage>
</organism>
<name>A0ABQ2RSU6_9DEIO</name>
<dbReference type="Proteomes" id="UP000634308">
    <property type="component" value="Unassembled WGS sequence"/>
</dbReference>
<protein>
    <recommendedName>
        <fullName evidence="3">Replication initiator protein A</fullName>
    </recommendedName>
</protein>